<dbReference type="Proteomes" id="UP000198724">
    <property type="component" value="Unassembled WGS sequence"/>
</dbReference>
<dbReference type="EMBL" id="FOOT01000005">
    <property type="protein sequence ID" value="SFH07019.1"/>
    <property type="molecule type" value="Genomic_DNA"/>
</dbReference>
<dbReference type="RefSeq" id="WP_092103606.1">
    <property type="nucleotide sequence ID" value="NZ_FOOT01000005.1"/>
</dbReference>
<accession>A0A1I2X286</accession>
<proteinExistence type="predicted"/>
<keyword evidence="2" id="KW-1185">Reference proteome</keyword>
<sequence length="145" mass="17013">MKLIGNIHDIKYSRENKNQDIALHISKVEYVTHKKDGRFIQPFDLEVELAEPIVITGDRLARIQNPLLEEGEYEFEVYDIVDDAYVLNPEKQLSLSIEYDFDLDITILSSLYYTVTVSNEEFKELKAEYIKQKKQQQKGRGRKGR</sequence>
<dbReference type="AlphaFoldDB" id="A0A1I2X286"/>
<evidence type="ECO:0000313" key="1">
    <source>
        <dbReference type="EMBL" id="SFH07019.1"/>
    </source>
</evidence>
<dbReference type="STRING" id="1436961.SAMN05421739_105312"/>
<protein>
    <submittedName>
        <fullName evidence="1">Uncharacterized protein</fullName>
    </submittedName>
</protein>
<evidence type="ECO:0000313" key="2">
    <source>
        <dbReference type="Proteomes" id="UP000198724"/>
    </source>
</evidence>
<name>A0A1I2X286_9BACT</name>
<organism evidence="1 2">
    <name type="scientific">Pontibacter chinhatensis</name>
    <dbReference type="NCBI Taxonomy" id="1436961"/>
    <lineage>
        <taxon>Bacteria</taxon>
        <taxon>Pseudomonadati</taxon>
        <taxon>Bacteroidota</taxon>
        <taxon>Cytophagia</taxon>
        <taxon>Cytophagales</taxon>
        <taxon>Hymenobacteraceae</taxon>
        <taxon>Pontibacter</taxon>
    </lineage>
</organism>
<reference evidence="2" key="1">
    <citation type="submission" date="2016-10" db="EMBL/GenBank/DDBJ databases">
        <authorList>
            <person name="Varghese N."/>
            <person name="Submissions S."/>
        </authorList>
    </citation>
    <scope>NUCLEOTIDE SEQUENCE [LARGE SCALE GENOMIC DNA]</scope>
    <source>
        <strain evidence="2">LP51</strain>
    </source>
</reference>
<gene>
    <name evidence="1" type="ORF">SAMN05421739_105312</name>
</gene>
<dbReference type="OrthoDB" id="893392at2"/>